<organism evidence="2 3">
    <name type="scientific">Fonsecaea pedrosoi CBS 271.37</name>
    <dbReference type="NCBI Taxonomy" id="1442368"/>
    <lineage>
        <taxon>Eukaryota</taxon>
        <taxon>Fungi</taxon>
        <taxon>Dikarya</taxon>
        <taxon>Ascomycota</taxon>
        <taxon>Pezizomycotina</taxon>
        <taxon>Eurotiomycetes</taxon>
        <taxon>Chaetothyriomycetidae</taxon>
        <taxon>Chaetothyriales</taxon>
        <taxon>Herpotrichiellaceae</taxon>
        <taxon>Fonsecaea</taxon>
    </lineage>
</organism>
<dbReference type="InterPro" id="IPR036866">
    <property type="entry name" value="RibonucZ/Hydroxyglut_hydro"/>
</dbReference>
<dbReference type="Proteomes" id="UP000053029">
    <property type="component" value="Unassembled WGS sequence"/>
</dbReference>
<dbReference type="EMBL" id="KN846973">
    <property type="protein sequence ID" value="KIW79148.1"/>
    <property type="molecule type" value="Genomic_DNA"/>
</dbReference>
<dbReference type="OrthoDB" id="536211at2759"/>
<evidence type="ECO:0000259" key="1">
    <source>
        <dbReference type="SMART" id="SM00849"/>
    </source>
</evidence>
<dbReference type="AlphaFoldDB" id="A0A0D2GEF0"/>
<dbReference type="PANTHER" id="PTHR42951:SF14">
    <property type="entry name" value="METALLO-BETA-LACTAMASE SUPERFAMILY PROTEIN"/>
    <property type="match status" value="1"/>
</dbReference>
<sequence length="292" mass="32659">MSSLRAAVYVAPAIPWYKPNGVEGGPWSPISSTLIYGEREAVLVDTPITTEQTRELADWIARTLGPSKRLTSLYITHGHGDHWFGIPTLVSRFPGLTVVATKGTISHMRDEASPQGFKRWNSQFPNQIDQPFRFDVIRELPASGEFLLEDHLIKAIEVGHSDTHHSTILWVPDLKLAVCGDVVYGEVHQMLAIANKKELREEWIRAVEKVQGLRPELVVPGHQKPGEMHGTWHLENTKQYIKDFAYLVESGEANDARSLSGKMMDKYPNRFNKGALVASSVSAFALQKKPSL</sequence>
<dbReference type="SUPFAM" id="SSF56281">
    <property type="entry name" value="Metallo-hydrolase/oxidoreductase"/>
    <property type="match status" value="1"/>
</dbReference>
<dbReference type="InterPro" id="IPR050855">
    <property type="entry name" value="NDM-1-like"/>
</dbReference>
<name>A0A0D2GEF0_9EURO</name>
<proteinExistence type="predicted"/>
<keyword evidence="3" id="KW-1185">Reference proteome</keyword>
<dbReference type="CDD" id="cd07739">
    <property type="entry name" value="metallo-hydrolase-like_MBL-fold"/>
    <property type="match status" value="1"/>
</dbReference>
<dbReference type="GeneID" id="25308478"/>
<dbReference type="Gene3D" id="3.60.15.10">
    <property type="entry name" value="Ribonuclease Z/Hydroxyacylglutathione hydrolase-like"/>
    <property type="match status" value="1"/>
</dbReference>
<dbReference type="InterPro" id="IPR001279">
    <property type="entry name" value="Metallo-B-lactamas"/>
</dbReference>
<feature type="domain" description="Metallo-beta-lactamase" evidence="1">
    <location>
        <begin position="29"/>
        <end position="222"/>
    </location>
</feature>
<dbReference type="RefSeq" id="XP_013282956.1">
    <property type="nucleotide sequence ID" value="XM_013427502.1"/>
</dbReference>
<dbReference type="SMART" id="SM00849">
    <property type="entry name" value="Lactamase_B"/>
    <property type="match status" value="1"/>
</dbReference>
<reference evidence="2 3" key="1">
    <citation type="submission" date="2015-01" db="EMBL/GenBank/DDBJ databases">
        <title>The Genome Sequence of Fonsecaea pedrosoi CBS 271.37.</title>
        <authorList>
            <consortium name="The Broad Institute Genomics Platform"/>
            <person name="Cuomo C."/>
            <person name="de Hoog S."/>
            <person name="Gorbushina A."/>
            <person name="Stielow B."/>
            <person name="Teixiera M."/>
            <person name="Abouelleil A."/>
            <person name="Chapman S.B."/>
            <person name="Priest M."/>
            <person name="Young S.K."/>
            <person name="Wortman J."/>
            <person name="Nusbaum C."/>
            <person name="Birren B."/>
        </authorList>
    </citation>
    <scope>NUCLEOTIDE SEQUENCE [LARGE SCALE GENOMIC DNA]</scope>
    <source>
        <strain evidence="2 3">CBS 271.37</strain>
    </source>
</reference>
<dbReference type="PANTHER" id="PTHR42951">
    <property type="entry name" value="METALLO-BETA-LACTAMASE DOMAIN-CONTAINING"/>
    <property type="match status" value="1"/>
</dbReference>
<evidence type="ECO:0000313" key="3">
    <source>
        <dbReference type="Proteomes" id="UP000053029"/>
    </source>
</evidence>
<gene>
    <name evidence="2" type="ORF">Z517_08988</name>
</gene>
<dbReference type="VEuPathDB" id="FungiDB:Z517_08988"/>
<dbReference type="HOGENOM" id="CLU_054962_1_0_1"/>
<protein>
    <recommendedName>
        <fullName evidence="1">Metallo-beta-lactamase domain-containing protein</fullName>
    </recommendedName>
</protein>
<dbReference type="Pfam" id="PF00753">
    <property type="entry name" value="Lactamase_B"/>
    <property type="match status" value="1"/>
</dbReference>
<accession>A0A0D2GEF0</accession>
<evidence type="ECO:0000313" key="2">
    <source>
        <dbReference type="EMBL" id="KIW79148.1"/>
    </source>
</evidence>